<evidence type="ECO:0000313" key="1">
    <source>
        <dbReference type="EMBL" id="SFK71300.1"/>
    </source>
</evidence>
<dbReference type="EMBL" id="FORT01000018">
    <property type="protein sequence ID" value="SFK71300.1"/>
    <property type="molecule type" value="Genomic_DNA"/>
</dbReference>
<protein>
    <recommendedName>
        <fullName evidence="3">DUF2508 domain-containing protein</fullName>
    </recommendedName>
</protein>
<sequence>MSRWGKKTRILIDVDAGGLDAAVNQARQDWQHARHLVEISEPDGGLDDAIYYLQLTEKRYMYLLSQAKREHHRKQA</sequence>
<reference evidence="2" key="1">
    <citation type="submission" date="2016-10" db="EMBL/GenBank/DDBJ databases">
        <authorList>
            <person name="Varghese N."/>
            <person name="Submissions S."/>
        </authorList>
    </citation>
    <scope>NUCLEOTIDE SEQUENCE [LARGE SCALE GENOMIC DNA]</scope>
    <source>
        <strain evidence="2">OK042</strain>
    </source>
</reference>
<dbReference type="Proteomes" id="UP000198915">
    <property type="component" value="Unassembled WGS sequence"/>
</dbReference>
<dbReference type="AlphaFoldDB" id="A0A1I4BSB7"/>
<dbReference type="GeneID" id="301128131"/>
<keyword evidence="2" id="KW-1185">Reference proteome</keyword>
<dbReference type="RefSeq" id="WP_092274878.1">
    <property type="nucleotide sequence ID" value="NZ_BJOE01000033.1"/>
</dbReference>
<organism evidence="1 2">
    <name type="scientific">Brevibacillus centrosporus</name>
    <dbReference type="NCBI Taxonomy" id="54910"/>
    <lineage>
        <taxon>Bacteria</taxon>
        <taxon>Bacillati</taxon>
        <taxon>Bacillota</taxon>
        <taxon>Bacilli</taxon>
        <taxon>Bacillales</taxon>
        <taxon>Paenibacillaceae</taxon>
        <taxon>Brevibacillus</taxon>
    </lineage>
</organism>
<proteinExistence type="predicted"/>
<evidence type="ECO:0000313" key="2">
    <source>
        <dbReference type="Proteomes" id="UP000198915"/>
    </source>
</evidence>
<dbReference type="Pfam" id="PF10704">
    <property type="entry name" value="DUF2508"/>
    <property type="match status" value="1"/>
</dbReference>
<gene>
    <name evidence="1" type="ORF">SAMN05518846_11855</name>
</gene>
<name>A0A1I4BSB7_9BACL</name>
<dbReference type="InterPro" id="IPR019644">
    <property type="entry name" value="DUF2508"/>
</dbReference>
<accession>A0A1I4BSB7</accession>
<evidence type="ECO:0008006" key="3">
    <source>
        <dbReference type="Google" id="ProtNLM"/>
    </source>
</evidence>
<dbReference type="STRING" id="1884381.SAMN05518846_11855"/>